<dbReference type="InterPro" id="IPR053959">
    <property type="entry name" value="YvlB/LiaX_N"/>
</dbReference>
<gene>
    <name evidence="4" type="ORF">K8V35_05695</name>
</gene>
<comment type="caution">
    <text evidence="4">The sequence shown here is derived from an EMBL/GenBank/DDBJ whole genome shotgun (WGS) entry which is preliminary data.</text>
</comment>
<reference evidence="4" key="1">
    <citation type="journal article" date="2021" name="PeerJ">
        <title>Extensive microbial diversity within the chicken gut microbiome revealed by metagenomics and culture.</title>
        <authorList>
            <person name="Gilroy R."/>
            <person name="Ravi A."/>
            <person name="Getino M."/>
            <person name="Pursley I."/>
            <person name="Horton D.L."/>
            <person name="Alikhan N.F."/>
            <person name="Baker D."/>
            <person name="Gharbi K."/>
            <person name="Hall N."/>
            <person name="Watson M."/>
            <person name="Adriaenssens E.M."/>
            <person name="Foster-Nyarko E."/>
            <person name="Jarju S."/>
            <person name="Secka A."/>
            <person name="Antonio M."/>
            <person name="Oren A."/>
            <person name="Chaudhuri R.R."/>
            <person name="La Ragione R."/>
            <person name="Hildebrand F."/>
            <person name="Pallen M.J."/>
        </authorList>
    </citation>
    <scope>NUCLEOTIDE SEQUENCE</scope>
    <source>
        <strain evidence="4">6019</strain>
    </source>
</reference>
<dbReference type="Proteomes" id="UP000763505">
    <property type="component" value="Unassembled WGS sequence"/>
</dbReference>
<feature type="region of interest" description="Disordered" evidence="1">
    <location>
        <begin position="28"/>
        <end position="70"/>
    </location>
</feature>
<evidence type="ECO:0000313" key="5">
    <source>
        <dbReference type="Proteomes" id="UP000763505"/>
    </source>
</evidence>
<name>A0A921JB55_9STAP</name>
<evidence type="ECO:0000256" key="1">
    <source>
        <dbReference type="SAM" id="MobiDB-lite"/>
    </source>
</evidence>
<evidence type="ECO:0000313" key="4">
    <source>
        <dbReference type="EMBL" id="HJE19827.1"/>
    </source>
</evidence>
<reference evidence="4" key="2">
    <citation type="submission" date="2021-09" db="EMBL/GenBank/DDBJ databases">
        <authorList>
            <person name="Gilroy R."/>
        </authorList>
    </citation>
    <scope>NUCLEOTIDE SEQUENCE</scope>
    <source>
        <strain evidence="4">6019</strain>
    </source>
</reference>
<sequence length="395" mass="44511">MNHKAQILKMLEDGKINAEEAFKLIEALDKDSETSTPNDSKKVTVERPTEENRREKETTQESQNTGSKKNTFEDIFSDITNDFQKLFNSEKVSETWKNVRDSEQTQQVKNTVGKAFDSVKNTNFESMFSQGPKNRLIETIDEDINRMNIDVTHGNISIVPTERVTTVKFEVTPLYKKLDKKKNYFQDIICEVNDGNLNIVSDAKFVKVNVEILLNQDALKRIIISGTNGNVDLADHTFDELSVDLLNGNIKLDGTMSNNAFLRTSRGNVTVNKGSHKVLEMISMFGTINTGKLYAKELNVSANGAVNITLESQTESAILNSNMGNINLTVPRDRHFEGRMSTVLGQLNYPSDIEVRSMKHQDIGMKEVMLINDTDEPSVYLEVSTKFGSVTLHRK</sequence>
<accession>A0A921JB55</accession>
<feature type="compositionally biased region" description="Basic and acidic residues" evidence="1">
    <location>
        <begin position="28"/>
        <end position="59"/>
    </location>
</feature>
<dbReference type="Gene3D" id="2.160.20.120">
    <property type="match status" value="1"/>
</dbReference>
<dbReference type="AlphaFoldDB" id="A0A921JB55"/>
<proteinExistence type="predicted"/>
<evidence type="ECO:0000259" key="2">
    <source>
        <dbReference type="Pfam" id="PF13349"/>
    </source>
</evidence>
<dbReference type="InterPro" id="IPR025164">
    <property type="entry name" value="Toastrack_DUF4097"/>
</dbReference>
<dbReference type="EMBL" id="DYYI01000063">
    <property type="protein sequence ID" value="HJE19827.1"/>
    <property type="molecule type" value="Genomic_DNA"/>
</dbReference>
<protein>
    <submittedName>
        <fullName evidence="4">DUF4097 family beta strand repeat-containing protein</fullName>
    </submittedName>
</protein>
<organism evidence="4 5">
    <name type="scientific">Aliicoccus persicus</name>
    <dbReference type="NCBI Taxonomy" id="930138"/>
    <lineage>
        <taxon>Bacteria</taxon>
        <taxon>Bacillati</taxon>
        <taxon>Bacillota</taxon>
        <taxon>Bacilli</taxon>
        <taxon>Bacillales</taxon>
        <taxon>Staphylococcaceae</taxon>
        <taxon>Aliicoccus</taxon>
    </lineage>
</organism>
<dbReference type="Pfam" id="PF13349">
    <property type="entry name" value="DUF4097"/>
    <property type="match status" value="1"/>
</dbReference>
<feature type="compositionally biased region" description="Polar residues" evidence="1">
    <location>
        <begin position="60"/>
        <end position="69"/>
    </location>
</feature>
<feature type="domain" description="DUF4097" evidence="2">
    <location>
        <begin position="144"/>
        <end position="354"/>
    </location>
</feature>
<dbReference type="Pfam" id="PF22746">
    <property type="entry name" value="SHOCT-like_DUF2089-C"/>
    <property type="match status" value="1"/>
</dbReference>
<feature type="domain" description="YvlB/LiaX N-terminal" evidence="3">
    <location>
        <begin position="5"/>
        <end position="32"/>
    </location>
</feature>
<evidence type="ECO:0000259" key="3">
    <source>
        <dbReference type="Pfam" id="PF22746"/>
    </source>
</evidence>